<reference evidence="2 4" key="1">
    <citation type="submission" date="2016-10" db="EMBL/GenBank/DDBJ databases">
        <title>Complete Genome Sequence of Acetogen Clostridium formicoaceticum ATCC 27076.</title>
        <authorList>
            <person name="Bao T."/>
            <person name="Cheng C."/>
            <person name="Zhao J."/>
            <person name="Yang S.-T."/>
            <person name="Wang J."/>
            <person name="Wang M."/>
        </authorList>
    </citation>
    <scope>NUCLEOTIDE SEQUENCE [LARGE SCALE GENOMIC DNA]</scope>
    <source>
        <strain evidence="2 4">ATCC 27076</strain>
    </source>
</reference>
<evidence type="ECO:0000313" key="2">
    <source>
        <dbReference type="EMBL" id="AOY74551.1"/>
    </source>
</evidence>
<feature type="domain" description="InsA N-terminal zinc ribbon" evidence="1">
    <location>
        <begin position="23"/>
        <end position="50"/>
    </location>
</feature>
<gene>
    <name evidence="2" type="ORF">BJL90_00425</name>
    <name evidence="3" type="ORF">CLFO_33130</name>
</gene>
<reference evidence="3 5" key="2">
    <citation type="submission" date="2017-03" db="EMBL/GenBank/DDBJ databases">
        <title>Complete sequence of Clostridium formicaceticum DSM 92.</title>
        <authorList>
            <person name="Poehlein A."/>
            <person name="Karl M."/>
            <person name="Bengelsdorf F.R."/>
            <person name="Duerre P."/>
            <person name="Daniel R."/>
        </authorList>
    </citation>
    <scope>NUCLEOTIDE SEQUENCE [LARGE SCALE GENOMIC DNA]</scope>
    <source>
        <strain evidence="3 5">DSM 92</strain>
    </source>
</reference>
<accession>A0AAC9RNL5</accession>
<dbReference type="EMBL" id="CP020559">
    <property type="protein sequence ID" value="ARE88907.1"/>
    <property type="molecule type" value="Genomic_DNA"/>
</dbReference>
<name>A0AAC9RNL5_9CLOT</name>
<evidence type="ECO:0000259" key="1">
    <source>
        <dbReference type="Pfam" id="PF03811"/>
    </source>
</evidence>
<evidence type="ECO:0000313" key="3">
    <source>
        <dbReference type="EMBL" id="ARE88907.1"/>
    </source>
</evidence>
<dbReference type="AlphaFoldDB" id="A0AAC9RNL5"/>
<protein>
    <recommendedName>
        <fullName evidence="1">InsA N-terminal zinc ribbon domain-containing protein</fullName>
    </recommendedName>
</protein>
<dbReference type="PANTHER" id="PTHR33293:SF1">
    <property type="entry name" value="INSERTION ELEMENT IS1 1 PROTEIN INSB-RELATED"/>
    <property type="match status" value="1"/>
</dbReference>
<dbReference type="RefSeq" id="WP_070963324.1">
    <property type="nucleotide sequence ID" value="NZ_CP017603.1"/>
</dbReference>
<proteinExistence type="predicted"/>
<dbReference type="KEGG" id="cfm:BJL90_00425"/>
<evidence type="ECO:0000313" key="5">
    <source>
        <dbReference type="Proteomes" id="UP000192478"/>
    </source>
</evidence>
<dbReference type="GO" id="GO:0006313">
    <property type="term" value="P:DNA transposition"/>
    <property type="evidence" value="ECO:0007669"/>
    <property type="project" value="InterPro"/>
</dbReference>
<dbReference type="Proteomes" id="UP000177894">
    <property type="component" value="Chromosome"/>
</dbReference>
<dbReference type="InterPro" id="IPR051354">
    <property type="entry name" value="Transposase_27_IS1"/>
</dbReference>
<dbReference type="InterPro" id="IPR003220">
    <property type="entry name" value="InsA_N_dom_Znf"/>
</dbReference>
<dbReference type="Pfam" id="PF03811">
    <property type="entry name" value="Zn_ribbon_InsA"/>
    <property type="match status" value="1"/>
</dbReference>
<dbReference type="EMBL" id="CP017603">
    <property type="protein sequence ID" value="AOY74551.1"/>
    <property type="molecule type" value="Genomic_DNA"/>
</dbReference>
<dbReference type="PANTHER" id="PTHR33293">
    <property type="entry name" value="INSERTION ELEMENT IS1 1 PROTEIN INSB-RELATED"/>
    <property type="match status" value="1"/>
</dbReference>
<dbReference type="Proteomes" id="UP000192478">
    <property type="component" value="Chromosome"/>
</dbReference>
<organism evidence="3 5">
    <name type="scientific">Clostridium formicaceticum</name>
    <dbReference type="NCBI Taxonomy" id="1497"/>
    <lineage>
        <taxon>Bacteria</taxon>
        <taxon>Bacillati</taxon>
        <taxon>Bacillota</taxon>
        <taxon>Clostridia</taxon>
        <taxon>Eubacteriales</taxon>
        <taxon>Clostridiaceae</taxon>
        <taxon>Clostridium</taxon>
    </lineage>
</organism>
<sequence length="116" mass="13179">MGVDSTSSNSLLAIKGGEPEDDIKCPHCKSLEVIKHGKVKEKQRYRCKECTKTFSDTTLTPFAYSKKALSKWEEYANCFVEGYSLRKTAGIVGISLETAFIWRHKILDAIRLNVYR</sequence>
<keyword evidence="4" id="KW-1185">Reference proteome</keyword>
<evidence type="ECO:0000313" key="4">
    <source>
        <dbReference type="Proteomes" id="UP000177894"/>
    </source>
</evidence>